<dbReference type="PANTHER" id="PTHR43194:SF2">
    <property type="entry name" value="PEROXISOMAL MEMBRANE PROTEIN LPX1"/>
    <property type="match status" value="1"/>
</dbReference>
<feature type="domain" description="AB hydrolase-1" evidence="1">
    <location>
        <begin position="29"/>
        <end position="142"/>
    </location>
</feature>
<dbReference type="InterPro" id="IPR029058">
    <property type="entry name" value="AB_hydrolase_fold"/>
</dbReference>
<evidence type="ECO:0000313" key="2">
    <source>
        <dbReference type="EMBL" id="CAB4619075.1"/>
    </source>
</evidence>
<accession>A0A6J6I5G9</accession>
<gene>
    <name evidence="2" type="ORF">UFOPK1827_01837</name>
</gene>
<dbReference type="PANTHER" id="PTHR43194">
    <property type="entry name" value="HYDROLASE ALPHA/BETA FOLD FAMILY"/>
    <property type="match status" value="1"/>
</dbReference>
<organism evidence="2">
    <name type="scientific">freshwater metagenome</name>
    <dbReference type="NCBI Taxonomy" id="449393"/>
    <lineage>
        <taxon>unclassified sequences</taxon>
        <taxon>metagenomes</taxon>
        <taxon>ecological metagenomes</taxon>
    </lineage>
</organism>
<reference evidence="2" key="1">
    <citation type="submission" date="2020-05" db="EMBL/GenBank/DDBJ databases">
        <authorList>
            <person name="Chiriac C."/>
            <person name="Salcher M."/>
            <person name="Ghai R."/>
            <person name="Kavagutti S V."/>
        </authorList>
    </citation>
    <scope>NUCLEOTIDE SEQUENCE</scope>
</reference>
<name>A0A6J6I5G9_9ZZZZ</name>
<evidence type="ECO:0000259" key="1">
    <source>
        <dbReference type="Pfam" id="PF00561"/>
    </source>
</evidence>
<dbReference type="AlphaFoldDB" id="A0A6J6I5G9"/>
<protein>
    <submittedName>
        <fullName evidence="2">Unannotated protein</fullName>
    </submittedName>
</protein>
<dbReference type="SUPFAM" id="SSF53474">
    <property type="entry name" value="alpha/beta-Hydrolases"/>
    <property type="match status" value="1"/>
</dbReference>
<dbReference type="Pfam" id="PF00561">
    <property type="entry name" value="Abhydrolase_1"/>
    <property type="match status" value="1"/>
</dbReference>
<dbReference type="Gene3D" id="3.40.50.1820">
    <property type="entry name" value="alpha/beta hydrolase"/>
    <property type="match status" value="1"/>
</dbReference>
<proteinExistence type="predicted"/>
<dbReference type="InterPro" id="IPR050228">
    <property type="entry name" value="Carboxylesterase_BioH"/>
</dbReference>
<dbReference type="InterPro" id="IPR000073">
    <property type="entry name" value="AB_hydrolase_1"/>
</dbReference>
<sequence length="286" mass="30881">MTTEELRITVAPGVELRALASGLDQTGIPFVLVHGLASNARMWDGVAAELAAAGHPVVWIDQRGHGQSDKPDNGYDFTTIVNDLVVLISELGFQRPIVVGQSWGGNVVLELAATHPDIPGAVVAVDGGFIELASRFDDWAACKEMLTPPHLVGTPAASMERWMREGNADWPETGIIGAMANFEVRSDGTIAPWLTLERHLAILEALYGHQPSTRYALITVPTLLVPADSGDVAWSTDKRDAVDTALELLPNGRAHWFAPAHHDIHAQHPVRLAEVLVEFAQEAVPQ</sequence>
<dbReference type="EMBL" id="CAEZUO010000132">
    <property type="protein sequence ID" value="CAB4619075.1"/>
    <property type="molecule type" value="Genomic_DNA"/>
</dbReference>